<reference evidence="1 2" key="1">
    <citation type="submission" date="2016-03" db="EMBL/GenBank/DDBJ databases">
        <title>Complete genome sequence of Shewanella psychrophila WP2, a deep sea bacterium isolated from west Pacific sediment.</title>
        <authorList>
            <person name="Xu G."/>
            <person name="Jian H."/>
        </authorList>
    </citation>
    <scope>NUCLEOTIDE SEQUENCE [LARGE SCALE GENOMIC DNA]</scope>
    <source>
        <strain evidence="1 2">WP2</strain>
    </source>
</reference>
<dbReference type="AlphaFoldDB" id="A0A1S6HYX0"/>
<dbReference type="OrthoDB" id="8478010at2"/>
<name>A0A1S6HYX0_9GAMM</name>
<dbReference type="KEGG" id="spsw:Sps_05589"/>
<dbReference type="EMBL" id="CP014782">
    <property type="protein sequence ID" value="AQS40652.1"/>
    <property type="molecule type" value="Genomic_DNA"/>
</dbReference>
<proteinExistence type="predicted"/>
<protein>
    <submittedName>
        <fullName evidence="1">Uncharacterized protein</fullName>
    </submittedName>
</protein>
<keyword evidence="2" id="KW-1185">Reference proteome</keyword>
<gene>
    <name evidence="1" type="ORF">Sps_05589</name>
</gene>
<dbReference type="RefSeq" id="WP_077755425.1">
    <property type="nucleotide sequence ID" value="NZ_CP014782.1"/>
</dbReference>
<evidence type="ECO:0000313" key="2">
    <source>
        <dbReference type="Proteomes" id="UP000189545"/>
    </source>
</evidence>
<evidence type="ECO:0000313" key="1">
    <source>
        <dbReference type="EMBL" id="AQS40652.1"/>
    </source>
</evidence>
<accession>A0A1S6HYX0</accession>
<dbReference type="Proteomes" id="UP000189545">
    <property type="component" value="Chromosome"/>
</dbReference>
<sequence>MKNFYFLISVILCSGCATTTWTSKVSIDEFTDNKTCKIIYGSDFGKGFNKGLGGIHYYPFIEKVNDEVIFGVQGDYNIPVGDVQIRVDQNKAITISYTETPVFYSASSAQTVDLSYLKNIEGIDQQAMQESINATMLNVQKISSPFTATSGEKANLIIRQMKHGSKLKMRVIGFGTNSVQSSSGEYGIDKQFLMALSKCGI</sequence>
<organism evidence="1 2">
    <name type="scientific">Shewanella psychrophila</name>
    <dbReference type="NCBI Taxonomy" id="225848"/>
    <lineage>
        <taxon>Bacteria</taxon>
        <taxon>Pseudomonadati</taxon>
        <taxon>Pseudomonadota</taxon>
        <taxon>Gammaproteobacteria</taxon>
        <taxon>Alteromonadales</taxon>
        <taxon>Shewanellaceae</taxon>
        <taxon>Shewanella</taxon>
    </lineage>
</organism>